<keyword evidence="1" id="KW-0472">Membrane</keyword>
<name>A0A412VI84_PHOVU</name>
<evidence type="ECO:0000313" key="4">
    <source>
        <dbReference type="EMBL" id="RGV05885.1"/>
    </source>
</evidence>
<keyword evidence="1" id="KW-0812">Transmembrane</keyword>
<dbReference type="InterPro" id="IPR002656">
    <property type="entry name" value="Acyl_transf_3_dom"/>
</dbReference>
<reference evidence="3 6" key="2">
    <citation type="journal article" date="2019" name="Nat. Med.">
        <title>A library of human gut bacterial isolates paired with longitudinal multiomics data enables mechanistic microbiome research.</title>
        <authorList>
            <person name="Poyet M."/>
            <person name="Groussin M."/>
            <person name="Gibbons S.M."/>
            <person name="Avila-Pacheco J."/>
            <person name="Jiang X."/>
            <person name="Kearney S.M."/>
            <person name="Perrotta A.R."/>
            <person name="Berdy B."/>
            <person name="Zhao S."/>
            <person name="Lieberman T.D."/>
            <person name="Swanson P.K."/>
            <person name="Smith M."/>
            <person name="Roesemann S."/>
            <person name="Alexander J.E."/>
            <person name="Rich S.A."/>
            <person name="Livny J."/>
            <person name="Vlamakis H."/>
            <person name="Clish C."/>
            <person name="Bullock K."/>
            <person name="Deik A."/>
            <person name="Scott J."/>
            <person name="Pierce K.A."/>
            <person name="Xavier R.J."/>
            <person name="Alm E.J."/>
        </authorList>
    </citation>
    <scope>NUCLEOTIDE SEQUENCE [LARGE SCALE GENOMIC DNA]</scope>
    <source>
        <strain evidence="3 6">BIOML-A110</strain>
    </source>
</reference>
<evidence type="ECO:0000313" key="5">
    <source>
        <dbReference type="Proteomes" id="UP000285379"/>
    </source>
</evidence>
<feature type="domain" description="Acyltransferase 3" evidence="2">
    <location>
        <begin position="15"/>
        <end position="59"/>
    </location>
</feature>
<comment type="caution">
    <text evidence="4">The sequence shown here is derived from an EMBL/GenBank/DDBJ whole genome shotgun (WGS) entry which is preliminary data.</text>
</comment>
<protein>
    <recommendedName>
        <fullName evidence="2">Acyltransferase 3 domain-containing protein</fullName>
    </recommendedName>
</protein>
<dbReference type="AlphaFoldDB" id="A0A412VI84"/>
<organism evidence="4 5">
    <name type="scientific">Phocaeicola vulgatus</name>
    <name type="common">Bacteroides vulgatus</name>
    <dbReference type="NCBI Taxonomy" id="821"/>
    <lineage>
        <taxon>Bacteria</taxon>
        <taxon>Pseudomonadati</taxon>
        <taxon>Bacteroidota</taxon>
        <taxon>Bacteroidia</taxon>
        <taxon>Bacteroidales</taxon>
        <taxon>Bacteroidaceae</taxon>
        <taxon>Phocaeicola</taxon>
    </lineage>
</organism>
<reference evidence="4 5" key="1">
    <citation type="submission" date="2018-08" db="EMBL/GenBank/DDBJ databases">
        <title>A genome reference for cultivated species of the human gut microbiota.</title>
        <authorList>
            <person name="Zou Y."/>
            <person name="Xue W."/>
            <person name="Luo G."/>
        </authorList>
    </citation>
    <scope>NUCLEOTIDE SEQUENCE [LARGE SCALE GENOMIC DNA]</scope>
    <source>
        <strain evidence="4 5">AF14-8</strain>
    </source>
</reference>
<sequence length="72" mass="8129">MSNRERTIESKGRIEFIDLAKGICILLVVMIHVGVPEYIPGLYAAKVPIFFLLSGLFFLKKVNFFLRGGVLE</sequence>
<dbReference type="Proteomes" id="UP000285379">
    <property type="component" value="Unassembled WGS sequence"/>
</dbReference>
<accession>A0A412VI84</accession>
<dbReference type="EMBL" id="QRYT01000043">
    <property type="protein sequence ID" value="RGV05885.1"/>
    <property type="molecule type" value="Genomic_DNA"/>
</dbReference>
<keyword evidence="1" id="KW-1133">Transmembrane helix</keyword>
<feature type="transmembrane region" description="Helical" evidence="1">
    <location>
        <begin position="41"/>
        <end position="59"/>
    </location>
</feature>
<evidence type="ECO:0000256" key="1">
    <source>
        <dbReference type="SAM" id="Phobius"/>
    </source>
</evidence>
<dbReference type="Pfam" id="PF01757">
    <property type="entry name" value="Acyl_transf_3"/>
    <property type="match status" value="1"/>
</dbReference>
<evidence type="ECO:0000313" key="6">
    <source>
        <dbReference type="Proteomes" id="UP000462922"/>
    </source>
</evidence>
<evidence type="ECO:0000259" key="2">
    <source>
        <dbReference type="Pfam" id="PF01757"/>
    </source>
</evidence>
<feature type="transmembrane region" description="Helical" evidence="1">
    <location>
        <begin position="16"/>
        <end position="35"/>
    </location>
</feature>
<gene>
    <name evidence="4" type="ORF">DWW27_16280</name>
    <name evidence="3" type="ORF">GAY76_18875</name>
</gene>
<dbReference type="RefSeq" id="WP_117928989.1">
    <property type="nucleotide sequence ID" value="NZ_CAXTBE010000031.1"/>
</dbReference>
<dbReference type="Proteomes" id="UP000462922">
    <property type="component" value="Unassembled WGS sequence"/>
</dbReference>
<evidence type="ECO:0000313" key="3">
    <source>
        <dbReference type="EMBL" id="KAB6568714.1"/>
    </source>
</evidence>
<dbReference type="EMBL" id="WDAX01000057">
    <property type="protein sequence ID" value="KAB6568714.1"/>
    <property type="molecule type" value="Genomic_DNA"/>
</dbReference>
<dbReference type="GO" id="GO:0016747">
    <property type="term" value="F:acyltransferase activity, transferring groups other than amino-acyl groups"/>
    <property type="evidence" value="ECO:0007669"/>
    <property type="project" value="InterPro"/>
</dbReference>
<proteinExistence type="predicted"/>